<evidence type="ECO:0000256" key="5">
    <source>
        <dbReference type="ARBA" id="ARBA00023180"/>
    </source>
</evidence>
<dbReference type="OrthoDB" id="443318at2759"/>
<dbReference type="EC" id="3.4.16.-" evidence="6"/>
<dbReference type="EMBL" id="SFCI01000178">
    <property type="protein sequence ID" value="TFY81745.1"/>
    <property type="molecule type" value="Genomic_DNA"/>
</dbReference>
<dbReference type="InterPro" id="IPR033124">
    <property type="entry name" value="Ser_caboxypep_his_AS"/>
</dbReference>
<feature type="region of interest" description="Disordered" evidence="7">
    <location>
        <begin position="33"/>
        <end position="74"/>
    </location>
</feature>
<evidence type="ECO:0000313" key="9">
    <source>
        <dbReference type="Proteomes" id="UP000298061"/>
    </source>
</evidence>
<dbReference type="PANTHER" id="PTHR11802:SF479">
    <property type="entry name" value="CARBOXYPEPTIDASE"/>
    <property type="match status" value="1"/>
</dbReference>
<sequence length="520" mass="57168">MAPTTATLHHEDRDAARRFIFWHAVHTAFILPRPPAPPARQRHPHVGDRAAPAQQPPRTRATEARDTHGRRPRRVLHAPLRDPAGADFHVNSSALPLVDFALQDSWAGRLPVSNKTGDDRHLFFWYWPAGISDASDTLTIWLNGGPGCSSLTGFLEENGPISFQPGASAPSANPYAWTGASDVVWIDQPVGTGFATGTVDIHNEFELGDEFYGFLQQFYGVFPELASKKLFITGESYAGFYVPFIASRILHASAAEQAALPLDVQGLLINDGVYSSFITSQEAPIASFAAANQKELGLSNAQIAKFKNLSASCGYDELLAQVTYPPKGEILLPNGNKDQISQRCDIWDQFYKDAMDSNECYNVYRFTDQCPTPSDPLEPYFSRKDVQTALHVPNSGSFSECSNDAVFVDDNDDSPYSETLFPDLLSRLPRGLTLWHGLLDSLLLNVGDRTTIQNLTWNGAQGFSKPPTVRLVVNGTQRGAYQSERGFTYIEVNGAGHMIPEDQPETALHVFQSVLGQVAL</sequence>
<dbReference type="PROSITE" id="PS00131">
    <property type="entry name" value="CARBOXYPEPT_SER_SER"/>
    <property type="match status" value="1"/>
</dbReference>
<evidence type="ECO:0000256" key="4">
    <source>
        <dbReference type="ARBA" id="ARBA00022801"/>
    </source>
</evidence>
<accession>A0A4Z0A4V7</accession>
<dbReference type="PROSITE" id="PS00560">
    <property type="entry name" value="CARBOXYPEPT_SER_HIS"/>
    <property type="match status" value="1"/>
</dbReference>
<dbReference type="Proteomes" id="UP000298061">
    <property type="component" value="Unassembled WGS sequence"/>
</dbReference>
<name>A0A4Z0A4V7_9AGAM</name>
<evidence type="ECO:0000256" key="1">
    <source>
        <dbReference type="ARBA" id="ARBA00009431"/>
    </source>
</evidence>
<evidence type="ECO:0000256" key="2">
    <source>
        <dbReference type="ARBA" id="ARBA00022645"/>
    </source>
</evidence>
<comment type="caution">
    <text evidence="8">The sequence shown here is derived from an EMBL/GenBank/DDBJ whole genome shotgun (WGS) entry which is preliminary data.</text>
</comment>
<dbReference type="PANTHER" id="PTHR11802">
    <property type="entry name" value="SERINE PROTEASE FAMILY S10 SERINE CARBOXYPEPTIDASE"/>
    <property type="match status" value="1"/>
</dbReference>
<dbReference type="STRING" id="135208.A0A4Z0A4V7"/>
<evidence type="ECO:0000256" key="7">
    <source>
        <dbReference type="SAM" id="MobiDB-lite"/>
    </source>
</evidence>
<evidence type="ECO:0000256" key="6">
    <source>
        <dbReference type="RuleBase" id="RU361156"/>
    </source>
</evidence>
<keyword evidence="9" id="KW-1185">Reference proteome</keyword>
<dbReference type="Pfam" id="PF00450">
    <property type="entry name" value="Peptidase_S10"/>
    <property type="match status" value="1"/>
</dbReference>
<dbReference type="GO" id="GO:0006508">
    <property type="term" value="P:proteolysis"/>
    <property type="evidence" value="ECO:0007669"/>
    <property type="project" value="UniProtKB-KW"/>
</dbReference>
<feature type="compositionally biased region" description="Low complexity" evidence="7">
    <location>
        <begin position="49"/>
        <end position="59"/>
    </location>
</feature>
<evidence type="ECO:0000256" key="3">
    <source>
        <dbReference type="ARBA" id="ARBA00022670"/>
    </source>
</evidence>
<dbReference type="InterPro" id="IPR001563">
    <property type="entry name" value="Peptidase_S10"/>
</dbReference>
<keyword evidence="3 6" id="KW-0645">Protease</keyword>
<dbReference type="GO" id="GO:0004185">
    <property type="term" value="F:serine-type carboxypeptidase activity"/>
    <property type="evidence" value="ECO:0007669"/>
    <property type="project" value="UniProtKB-UniRule"/>
</dbReference>
<reference evidence="8 9" key="1">
    <citation type="submission" date="2019-02" db="EMBL/GenBank/DDBJ databases">
        <title>Genome sequencing of the rare red list fungi Hericium alpestre (H. flagellum).</title>
        <authorList>
            <person name="Buettner E."/>
            <person name="Kellner H."/>
        </authorList>
    </citation>
    <scope>NUCLEOTIDE SEQUENCE [LARGE SCALE GENOMIC DNA]</scope>
    <source>
        <strain evidence="8 9">DSM 108284</strain>
    </source>
</reference>
<feature type="compositionally biased region" description="Basic and acidic residues" evidence="7">
    <location>
        <begin position="60"/>
        <end position="69"/>
    </location>
</feature>
<dbReference type="SUPFAM" id="SSF53474">
    <property type="entry name" value="alpha/beta-Hydrolases"/>
    <property type="match status" value="1"/>
</dbReference>
<comment type="similarity">
    <text evidence="1 6">Belongs to the peptidase S10 family.</text>
</comment>
<keyword evidence="5" id="KW-0325">Glycoprotein</keyword>
<dbReference type="Gene3D" id="3.40.50.1820">
    <property type="entry name" value="alpha/beta hydrolase"/>
    <property type="match status" value="1"/>
</dbReference>
<proteinExistence type="inferred from homology"/>
<organism evidence="8 9">
    <name type="scientific">Hericium alpestre</name>
    <dbReference type="NCBI Taxonomy" id="135208"/>
    <lineage>
        <taxon>Eukaryota</taxon>
        <taxon>Fungi</taxon>
        <taxon>Dikarya</taxon>
        <taxon>Basidiomycota</taxon>
        <taxon>Agaricomycotina</taxon>
        <taxon>Agaricomycetes</taxon>
        <taxon>Russulales</taxon>
        <taxon>Hericiaceae</taxon>
        <taxon>Hericium</taxon>
    </lineage>
</organism>
<dbReference type="AlphaFoldDB" id="A0A4Z0A4V7"/>
<keyword evidence="4 6" id="KW-0378">Hydrolase</keyword>
<protein>
    <recommendedName>
        <fullName evidence="6">Carboxypeptidase</fullName>
        <ecNumber evidence="6">3.4.16.-</ecNumber>
    </recommendedName>
</protein>
<dbReference type="PRINTS" id="PR00724">
    <property type="entry name" value="CRBOXYPTASEC"/>
</dbReference>
<dbReference type="InterPro" id="IPR018202">
    <property type="entry name" value="Ser_caboxypep_ser_AS"/>
</dbReference>
<evidence type="ECO:0000313" key="8">
    <source>
        <dbReference type="EMBL" id="TFY81745.1"/>
    </source>
</evidence>
<gene>
    <name evidence="8" type="ORF">EWM64_g2266</name>
</gene>
<dbReference type="InterPro" id="IPR029058">
    <property type="entry name" value="AB_hydrolase_fold"/>
</dbReference>
<keyword evidence="2 6" id="KW-0121">Carboxypeptidase</keyword>